<dbReference type="AlphaFoldDB" id="A0A1M6F2G9"/>
<reference evidence="1 2" key="1">
    <citation type="submission" date="2016-11" db="EMBL/GenBank/DDBJ databases">
        <authorList>
            <person name="Jaros S."/>
            <person name="Januszkiewicz K."/>
            <person name="Wedrychowicz H."/>
        </authorList>
    </citation>
    <scope>NUCLEOTIDE SEQUENCE [LARGE SCALE GENOMIC DNA]</scope>
    <source>
        <strain evidence="1 2">DSM 15970</strain>
    </source>
</reference>
<evidence type="ECO:0000313" key="2">
    <source>
        <dbReference type="Proteomes" id="UP000184342"/>
    </source>
</evidence>
<evidence type="ECO:0000313" key="1">
    <source>
        <dbReference type="EMBL" id="SHI91846.1"/>
    </source>
</evidence>
<dbReference type="EMBL" id="FQYT01000009">
    <property type="protein sequence ID" value="SHI91846.1"/>
    <property type="molecule type" value="Genomic_DNA"/>
</dbReference>
<proteinExistence type="predicted"/>
<sequence>MESITTEATVKELAQTIDKVTLIEDKAEKAYFMISNLFDEYQGNYLEVGDRMKFEVGRIISALDISTDYMIALKKDIAELKNDMSIRHEQIREAR</sequence>
<dbReference type="STRING" id="1122934.SAMN02745691_01032"/>
<keyword evidence="2" id="KW-1185">Reference proteome</keyword>
<gene>
    <name evidence="1" type="ORF">SAMN02745691_01032</name>
</gene>
<accession>A0A1M6F2G9</accession>
<name>A0A1M6F2G9_9FIRM</name>
<organism evidence="1 2">
    <name type="scientific">Parasporobacterium paucivorans DSM 15970</name>
    <dbReference type="NCBI Taxonomy" id="1122934"/>
    <lineage>
        <taxon>Bacteria</taxon>
        <taxon>Bacillati</taxon>
        <taxon>Bacillota</taxon>
        <taxon>Clostridia</taxon>
        <taxon>Lachnospirales</taxon>
        <taxon>Lachnospiraceae</taxon>
        <taxon>Parasporobacterium</taxon>
    </lineage>
</organism>
<protein>
    <submittedName>
        <fullName evidence="1">Uncharacterized protein</fullName>
    </submittedName>
</protein>
<dbReference type="RefSeq" id="WP_073993294.1">
    <property type="nucleotide sequence ID" value="NZ_FQYT01000009.1"/>
</dbReference>
<dbReference type="Proteomes" id="UP000184342">
    <property type="component" value="Unassembled WGS sequence"/>
</dbReference>